<comment type="pathway">
    <text evidence="1">Cofactor biosynthesis; adenosylcobalamin biosynthesis.</text>
</comment>
<gene>
    <name evidence="9" type="primary">cobI</name>
    <name evidence="9" type="ORF">ACFO8Q_23475</name>
</gene>
<evidence type="ECO:0000259" key="8">
    <source>
        <dbReference type="Pfam" id="PF00590"/>
    </source>
</evidence>
<organism evidence="9 10">
    <name type="scientific">Effusibacillus consociatus</name>
    <dbReference type="NCBI Taxonomy" id="1117041"/>
    <lineage>
        <taxon>Bacteria</taxon>
        <taxon>Bacillati</taxon>
        <taxon>Bacillota</taxon>
        <taxon>Bacilli</taxon>
        <taxon>Bacillales</taxon>
        <taxon>Alicyclobacillaceae</taxon>
        <taxon>Effusibacillus</taxon>
    </lineage>
</organism>
<evidence type="ECO:0000256" key="4">
    <source>
        <dbReference type="ARBA" id="ARBA00022603"/>
    </source>
</evidence>
<dbReference type="InterPro" id="IPR000878">
    <property type="entry name" value="4pyrrol_Mease"/>
</dbReference>
<keyword evidence="5 9" id="KW-0808">Transferase</keyword>
<feature type="domain" description="Tetrapyrrole methylase" evidence="8">
    <location>
        <begin position="5"/>
        <end position="214"/>
    </location>
</feature>
<name>A0ABV9Q838_9BACL</name>
<dbReference type="SUPFAM" id="SSF53790">
    <property type="entry name" value="Tetrapyrrole methylase"/>
    <property type="match status" value="1"/>
</dbReference>
<proteinExistence type="inferred from homology"/>
<dbReference type="Gene3D" id="3.30.950.10">
    <property type="entry name" value="Methyltransferase, Cobalt-precorrin-4 Transmethylase, Domain 2"/>
    <property type="match status" value="1"/>
</dbReference>
<keyword evidence="6" id="KW-0949">S-adenosyl-L-methionine</keyword>
<evidence type="ECO:0000313" key="10">
    <source>
        <dbReference type="Proteomes" id="UP001596002"/>
    </source>
</evidence>
<dbReference type="PIRSF" id="PIRSF036427">
    <property type="entry name" value="Precrrn-2_mtase"/>
    <property type="match status" value="1"/>
</dbReference>
<dbReference type="RefSeq" id="WP_380029663.1">
    <property type="nucleotide sequence ID" value="NZ_JBHSHC010000157.1"/>
</dbReference>
<keyword evidence="4 9" id="KW-0489">Methyltransferase</keyword>
<evidence type="ECO:0000256" key="6">
    <source>
        <dbReference type="ARBA" id="ARBA00022691"/>
    </source>
</evidence>
<evidence type="ECO:0000256" key="7">
    <source>
        <dbReference type="PIRNR" id="PIRNR036427"/>
    </source>
</evidence>
<comment type="caution">
    <text evidence="9">The sequence shown here is derived from an EMBL/GenBank/DDBJ whole genome shotgun (WGS) entry which is preliminary data.</text>
</comment>
<dbReference type="Pfam" id="PF00590">
    <property type="entry name" value="TP_methylase"/>
    <property type="match status" value="1"/>
</dbReference>
<dbReference type="NCBIfam" id="TIGR01467">
    <property type="entry name" value="cobI_cbiL"/>
    <property type="match status" value="1"/>
</dbReference>
<evidence type="ECO:0000256" key="2">
    <source>
        <dbReference type="ARBA" id="ARBA00005879"/>
    </source>
</evidence>
<protein>
    <submittedName>
        <fullName evidence="9">Precorrin-2 C(20)-methyltransferase</fullName>
        <ecNumber evidence="9">2.1.1.130</ecNumber>
    </submittedName>
</protein>
<evidence type="ECO:0000256" key="3">
    <source>
        <dbReference type="ARBA" id="ARBA00022573"/>
    </source>
</evidence>
<evidence type="ECO:0000313" key="9">
    <source>
        <dbReference type="EMBL" id="MFC4770241.1"/>
    </source>
</evidence>
<dbReference type="PANTHER" id="PTHR43467:SF2">
    <property type="entry name" value="COBALT-PRECORRIN-2 C(20)-METHYLTRANSFERASE"/>
    <property type="match status" value="1"/>
</dbReference>
<evidence type="ECO:0000256" key="1">
    <source>
        <dbReference type="ARBA" id="ARBA00004953"/>
    </source>
</evidence>
<dbReference type="EMBL" id="JBHSHC010000157">
    <property type="protein sequence ID" value="MFC4770241.1"/>
    <property type="molecule type" value="Genomic_DNA"/>
</dbReference>
<reference evidence="10" key="1">
    <citation type="journal article" date="2019" name="Int. J. Syst. Evol. Microbiol.">
        <title>The Global Catalogue of Microorganisms (GCM) 10K type strain sequencing project: providing services to taxonomists for standard genome sequencing and annotation.</title>
        <authorList>
            <consortium name="The Broad Institute Genomics Platform"/>
            <consortium name="The Broad Institute Genome Sequencing Center for Infectious Disease"/>
            <person name="Wu L."/>
            <person name="Ma J."/>
        </authorList>
    </citation>
    <scope>NUCLEOTIDE SEQUENCE [LARGE SCALE GENOMIC DNA]</scope>
    <source>
        <strain evidence="10">WYCCWR 12678</strain>
    </source>
</reference>
<dbReference type="InterPro" id="IPR014776">
    <property type="entry name" value="4pyrrole_Mease_sub2"/>
</dbReference>
<comment type="similarity">
    <text evidence="2 7">Belongs to the precorrin methyltransferase family.</text>
</comment>
<dbReference type="InterPro" id="IPR012382">
    <property type="entry name" value="CobI/CbiL"/>
</dbReference>
<dbReference type="GO" id="GO:0030788">
    <property type="term" value="F:precorrin-2 C20-methyltransferase activity"/>
    <property type="evidence" value="ECO:0007669"/>
    <property type="project" value="UniProtKB-EC"/>
</dbReference>
<dbReference type="PANTHER" id="PTHR43467">
    <property type="entry name" value="COBALT-PRECORRIN-2 C(20)-METHYLTRANSFERASE"/>
    <property type="match status" value="1"/>
</dbReference>
<dbReference type="EC" id="2.1.1.130" evidence="9"/>
<keyword evidence="10" id="KW-1185">Reference proteome</keyword>
<accession>A0ABV9Q838</accession>
<sequence>MNIGKLYAMGVGPGDKELVTLKAYRILSKTDVIAYPRKLNGDSYALSIVEEYLQEGVERVGLHFPMTRDKELLKAKWEAIVQEVWEKLSSGKNVAFVTEGDPYLYSTAIHLTGLMKERHPEVEIEIIPGISSINGAASKLDIPLADGDQQLGIIPATYDMDAMRKALEEHDTVVFLKVAKVLTEVIGILKEMDLVDKATVVTKVGSPEEVIYEDVASLEGQELEYLTLMIVKKALKEHKSRQGTTGAGSRQGA</sequence>
<dbReference type="Gene3D" id="3.40.1010.10">
    <property type="entry name" value="Cobalt-precorrin-4 Transmethylase, Domain 1"/>
    <property type="match status" value="1"/>
</dbReference>
<dbReference type="CDD" id="cd11645">
    <property type="entry name" value="Precorrin_2_C20_MT"/>
    <property type="match status" value="1"/>
</dbReference>
<dbReference type="InterPro" id="IPR006364">
    <property type="entry name" value="CobI/CbiL/CobIJ_dom"/>
</dbReference>
<dbReference type="GO" id="GO:0032259">
    <property type="term" value="P:methylation"/>
    <property type="evidence" value="ECO:0007669"/>
    <property type="project" value="UniProtKB-KW"/>
</dbReference>
<dbReference type="InterPro" id="IPR035996">
    <property type="entry name" value="4pyrrol_Methylase_sf"/>
</dbReference>
<evidence type="ECO:0000256" key="5">
    <source>
        <dbReference type="ARBA" id="ARBA00022679"/>
    </source>
</evidence>
<keyword evidence="3" id="KW-0169">Cobalamin biosynthesis</keyword>
<dbReference type="InterPro" id="IPR014777">
    <property type="entry name" value="4pyrrole_Mease_sub1"/>
</dbReference>
<dbReference type="Proteomes" id="UP001596002">
    <property type="component" value="Unassembled WGS sequence"/>
</dbReference>